<feature type="modified residue" description="4-aspartylphosphate" evidence="13">
    <location>
        <position position="813"/>
    </location>
</feature>
<evidence type="ECO:0000259" key="16">
    <source>
        <dbReference type="PROSITE" id="PS50110"/>
    </source>
</evidence>
<evidence type="ECO:0000256" key="1">
    <source>
        <dbReference type="ARBA" id="ARBA00000085"/>
    </source>
</evidence>
<evidence type="ECO:0000256" key="14">
    <source>
        <dbReference type="SAM" id="Phobius"/>
    </source>
</evidence>
<keyword evidence="9" id="KW-0067">ATP-binding</keyword>
<evidence type="ECO:0000256" key="8">
    <source>
        <dbReference type="ARBA" id="ARBA00022777"/>
    </source>
</evidence>
<dbReference type="PROSITE" id="PS50109">
    <property type="entry name" value="HIS_KIN"/>
    <property type="match status" value="1"/>
</dbReference>
<dbReference type="PANTHER" id="PTHR45339:SF1">
    <property type="entry name" value="HYBRID SIGNAL TRANSDUCTION HISTIDINE KINASE J"/>
    <property type="match status" value="1"/>
</dbReference>
<dbReference type="Pfam" id="PF00512">
    <property type="entry name" value="HisKA"/>
    <property type="match status" value="1"/>
</dbReference>
<accession>A0A3M0ACU2</accession>
<keyword evidence="7" id="KW-0547">Nucleotide-binding</keyword>
<evidence type="ECO:0000256" key="11">
    <source>
        <dbReference type="ARBA" id="ARBA00023012"/>
    </source>
</evidence>
<feature type="transmembrane region" description="Helical" evidence="14">
    <location>
        <begin position="294"/>
        <end position="315"/>
    </location>
</feature>
<dbReference type="Proteomes" id="UP000267187">
    <property type="component" value="Unassembled WGS sequence"/>
</dbReference>
<evidence type="ECO:0000256" key="13">
    <source>
        <dbReference type="PROSITE-ProRule" id="PRU00169"/>
    </source>
</evidence>
<reference evidence="18 19" key="1">
    <citation type="submission" date="2018-10" db="EMBL/GenBank/DDBJ databases">
        <title>Genomic Encyclopedia of Type Strains, Phase IV (KMG-IV): sequencing the most valuable type-strain genomes for metagenomic binning, comparative biology and taxonomic classification.</title>
        <authorList>
            <person name="Goeker M."/>
        </authorList>
    </citation>
    <scope>NUCLEOTIDE SEQUENCE [LARGE SCALE GENOMIC DNA]</scope>
    <source>
        <strain evidence="18 19">DSM 25080</strain>
    </source>
</reference>
<dbReference type="AlphaFoldDB" id="A0A3M0ACU2"/>
<dbReference type="EC" id="2.7.13.3" evidence="3"/>
<dbReference type="InterPro" id="IPR003661">
    <property type="entry name" value="HisK_dim/P_dom"/>
</dbReference>
<evidence type="ECO:0000313" key="18">
    <source>
        <dbReference type="EMBL" id="RMA80295.1"/>
    </source>
</evidence>
<evidence type="ECO:0000256" key="3">
    <source>
        <dbReference type="ARBA" id="ARBA00012438"/>
    </source>
</evidence>
<keyword evidence="11" id="KW-0902">Two-component regulatory system</keyword>
<dbReference type="InterPro" id="IPR001789">
    <property type="entry name" value="Sig_transdc_resp-reg_receiver"/>
</dbReference>
<evidence type="ECO:0000256" key="5">
    <source>
        <dbReference type="ARBA" id="ARBA00022679"/>
    </source>
</evidence>
<feature type="domain" description="Histidine kinase" evidence="15">
    <location>
        <begin position="399"/>
        <end position="621"/>
    </location>
</feature>
<keyword evidence="8 18" id="KW-0418">Kinase</keyword>
<comment type="caution">
    <text evidence="18">The sequence shown here is derived from an EMBL/GenBank/DDBJ whole genome shotgun (WGS) entry which is preliminary data.</text>
</comment>
<dbReference type="GO" id="GO:0005524">
    <property type="term" value="F:ATP binding"/>
    <property type="evidence" value="ECO:0007669"/>
    <property type="project" value="UniProtKB-KW"/>
</dbReference>
<evidence type="ECO:0000256" key="7">
    <source>
        <dbReference type="ARBA" id="ARBA00022741"/>
    </source>
</evidence>
<dbReference type="CDD" id="cd16922">
    <property type="entry name" value="HATPase_EvgS-ArcB-TorS-like"/>
    <property type="match status" value="1"/>
</dbReference>
<keyword evidence="10 14" id="KW-1133">Transmembrane helix</keyword>
<dbReference type="Pfam" id="PF00072">
    <property type="entry name" value="Response_reg"/>
    <property type="match status" value="1"/>
</dbReference>
<keyword evidence="4 13" id="KW-0597">Phosphoprotein</keyword>
<evidence type="ECO:0000256" key="9">
    <source>
        <dbReference type="ARBA" id="ARBA00022840"/>
    </source>
</evidence>
<name>A0A3M0ACU2_9GAMM</name>
<dbReference type="FunFam" id="1.10.287.130:FF:000004">
    <property type="entry name" value="Ethylene receptor 1"/>
    <property type="match status" value="1"/>
</dbReference>
<keyword evidence="5" id="KW-0808">Transferase</keyword>
<dbReference type="Gene3D" id="3.30.565.10">
    <property type="entry name" value="Histidine kinase-like ATPase, C-terminal domain"/>
    <property type="match status" value="1"/>
</dbReference>
<keyword evidence="12 14" id="KW-0472">Membrane</keyword>
<evidence type="ECO:0000256" key="6">
    <source>
        <dbReference type="ARBA" id="ARBA00022692"/>
    </source>
</evidence>
<evidence type="ECO:0000256" key="2">
    <source>
        <dbReference type="ARBA" id="ARBA00004370"/>
    </source>
</evidence>
<sequence>MNRLYSLPFRWQLTLVAGVPMMALLFFIVNSVIENLSRSQEVADLATTYEAYSVIGERIAKLEALGIAATLGAQEDLTAFADQIIINEEQVREFTSMRMAPEVKQDFLFWFEDLNNIAAFVQAEEFSNEEIVELVRAEIENGDALVEYLVVNISDDQLRRGANAFSELFDIGARGALESLLIAAYSRWPNEETSEALARNNVQQSLSFQRYLSRFAQEEDISALLAVTQTPEFSRARELRNSAINASGATIDISDVDISLLRVRDEQLESLVKSSEATIIDVAKLRSQEILKETYLGLALMTLIGLMTITLGFLITRRTLTAINTVGECLDIVETKRDFARRVNISGQDELAALGKQVNSLIQAREQSEQIIFEERDRALRAKEEAEKANFAKSIFLANMSHEIRTPLNGIIGMSDILRRSNLSTAQAEHLSTILTSSKHLLNLINDVLDISKIESESLTIVPVESEIWQLFTDITAIVIPKSQQNNNNFEFEAPDDLPSTLILDDHRLKQILLNLLGNAVKFTKNGTVSLIIDYELNELDQQYWLHCHIQDTGIGISNDAAEKIFEPFKQADDSITRDFQGTGLGLAISRQLTRLMGGDITLKSKAGKGSTFTVSVPISGSSDDFDASALDDIPVYWLAADNTSAQLTWKSLNYFCPKLKKLTDSDVIPENSIIAIQPEDPNHLNTLLEIIAERNLADHAILFKDSSLEIDDSVVDRSRIGSIYKLPVRGKTLAQHLMKFSTKSIETIDLGIRGEGVKVLVVEDNPVNQMVAQLGLEEHGFEVILADNGEEGIAEWVKAATQKKPFHVILMDCMMPVMDGFQSTQGIRAEEESLGCQRTPIVALTASVLDDDVSACFDAGMDAIVHKPYEIEVLVKKILAMIF</sequence>
<dbReference type="InterPro" id="IPR005467">
    <property type="entry name" value="His_kinase_dom"/>
</dbReference>
<dbReference type="InterPro" id="IPR011006">
    <property type="entry name" value="CheY-like_superfamily"/>
</dbReference>
<evidence type="ECO:0000256" key="4">
    <source>
        <dbReference type="ARBA" id="ARBA00022553"/>
    </source>
</evidence>
<feature type="domain" description="HAMP" evidence="17">
    <location>
        <begin position="317"/>
        <end position="370"/>
    </location>
</feature>
<keyword evidence="6 14" id="KW-0812">Transmembrane</keyword>
<evidence type="ECO:0000256" key="12">
    <source>
        <dbReference type="ARBA" id="ARBA00023136"/>
    </source>
</evidence>
<feature type="transmembrane region" description="Helical" evidence="14">
    <location>
        <begin position="12"/>
        <end position="33"/>
    </location>
</feature>
<dbReference type="FunFam" id="3.30.565.10:FF:000010">
    <property type="entry name" value="Sensor histidine kinase RcsC"/>
    <property type="match status" value="1"/>
</dbReference>
<dbReference type="GO" id="GO:0016020">
    <property type="term" value="C:membrane"/>
    <property type="evidence" value="ECO:0007669"/>
    <property type="project" value="UniProtKB-SubCell"/>
</dbReference>
<dbReference type="CDD" id="cd00082">
    <property type="entry name" value="HisKA"/>
    <property type="match status" value="1"/>
</dbReference>
<dbReference type="EMBL" id="REFJ01000003">
    <property type="protein sequence ID" value="RMA80295.1"/>
    <property type="molecule type" value="Genomic_DNA"/>
</dbReference>
<dbReference type="RefSeq" id="WP_121876968.1">
    <property type="nucleotide sequence ID" value="NZ_REFJ01000003.1"/>
</dbReference>
<dbReference type="PROSITE" id="PS50110">
    <property type="entry name" value="RESPONSE_REGULATORY"/>
    <property type="match status" value="1"/>
</dbReference>
<dbReference type="Pfam" id="PF02518">
    <property type="entry name" value="HATPase_c"/>
    <property type="match status" value="1"/>
</dbReference>
<comment type="catalytic activity">
    <reaction evidence="1">
        <text>ATP + protein L-histidine = ADP + protein N-phospho-L-histidine.</text>
        <dbReference type="EC" id="2.7.13.3"/>
    </reaction>
</comment>
<evidence type="ECO:0000259" key="15">
    <source>
        <dbReference type="PROSITE" id="PS50109"/>
    </source>
</evidence>
<dbReference type="InterPro" id="IPR003594">
    <property type="entry name" value="HATPase_dom"/>
</dbReference>
<dbReference type="PROSITE" id="PS50885">
    <property type="entry name" value="HAMP"/>
    <property type="match status" value="1"/>
</dbReference>
<dbReference type="SMART" id="SM00388">
    <property type="entry name" value="HisKA"/>
    <property type="match status" value="1"/>
</dbReference>
<dbReference type="SUPFAM" id="SSF55874">
    <property type="entry name" value="ATPase domain of HSP90 chaperone/DNA topoisomerase II/histidine kinase"/>
    <property type="match status" value="1"/>
</dbReference>
<protein>
    <recommendedName>
        <fullName evidence="3">histidine kinase</fullName>
        <ecNumber evidence="3">2.7.13.3</ecNumber>
    </recommendedName>
</protein>
<organism evidence="18 19">
    <name type="scientific">Umboniibacter marinipuniceus</name>
    <dbReference type="NCBI Taxonomy" id="569599"/>
    <lineage>
        <taxon>Bacteria</taxon>
        <taxon>Pseudomonadati</taxon>
        <taxon>Pseudomonadota</taxon>
        <taxon>Gammaproteobacteria</taxon>
        <taxon>Cellvibrionales</taxon>
        <taxon>Cellvibrionaceae</taxon>
        <taxon>Umboniibacter</taxon>
    </lineage>
</organism>
<dbReference type="InterPro" id="IPR003660">
    <property type="entry name" value="HAMP_dom"/>
</dbReference>
<dbReference type="PANTHER" id="PTHR45339">
    <property type="entry name" value="HYBRID SIGNAL TRANSDUCTION HISTIDINE KINASE J"/>
    <property type="match status" value="1"/>
</dbReference>
<dbReference type="SUPFAM" id="SSF47384">
    <property type="entry name" value="Homodimeric domain of signal transducing histidine kinase"/>
    <property type="match status" value="1"/>
</dbReference>
<evidence type="ECO:0000256" key="10">
    <source>
        <dbReference type="ARBA" id="ARBA00022989"/>
    </source>
</evidence>
<comment type="subcellular location">
    <subcellularLocation>
        <location evidence="2">Membrane</location>
    </subcellularLocation>
</comment>
<proteinExistence type="predicted"/>
<dbReference type="SMART" id="SM00387">
    <property type="entry name" value="HATPase_c"/>
    <property type="match status" value="1"/>
</dbReference>
<dbReference type="Gene3D" id="3.40.50.2300">
    <property type="match status" value="1"/>
</dbReference>
<dbReference type="InterPro" id="IPR004358">
    <property type="entry name" value="Sig_transdc_His_kin-like_C"/>
</dbReference>
<dbReference type="GO" id="GO:0000155">
    <property type="term" value="F:phosphorelay sensor kinase activity"/>
    <property type="evidence" value="ECO:0007669"/>
    <property type="project" value="InterPro"/>
</dbReference>
<dbReference type="InterPro" id="IPR036097">
    <property type="entry name" value="HisK_dim/P_sf"/>
</dbReference>
<evidence type="ECO:0000313" key="19">
    <source>
        <dbReference type="Proteomes" id="UP000267187"/>
    </source>
</evidence>
<dbReference type="SMART" id="SM00448">
    <property type="entry name" value="REC"/>
    <property type="match status" value="1"/>
</dbReference>
<dbReference type="OrthoDB" id="6187449at2"/>
<keyword evidence="19" id="KW-1185">Reference proteome</keyword>
<dbReference type="Gene3D" id="1.10.287.130">
    <property type="match status" value="1"/>
</dbReference>
<dbReference type="InterPro" id="IPR036890">
    <property type="entry name" value="HATPase_C_sf"/>
</dbReference>
<feature type="domain" description="Response regulatory" evidence="16">
    <location>
        <begin position="759"/>
        <end position="883"/>
    </location>
</feature>
<dbReference type="CDD" id="cd17546">
    <property type="entry name" value="REC_hyHK_CKI1_RcsC-like"/>
    <property type="match status" value="1"/>
</dbReference>
<dbReference type="SUPFAM" id="SSF52172">
    <property type="entry name" value="CheY-like"/>
    <property type="match status" value="1"/>
</dbReference>
<evidence type="ECO:0000259" key="17">
    <source>
        <dbReference type="PROSITE" id="PS50885"/>
    </source>
</evidence>
<gene>
    <name evidence="18" type="ORF">DFR27_1661</name>
</gene>
<dbReference type="PRINTS" id="PR00344">
    <property type="entry name" value="BCTRLSENSOR"/>
</dbReference>